<feature type="transmembrane region" description="Helical" evidence="1">
    <location>
        <begin position="7"/>
        <end position="31"/>
    </location>
</feature>
<organism evidence="2 3">
    <name type="scientific">Aeromicrobium alkaliterrae</name>
    <dbReference type="NCBI Taxonomy" id="302168"/>
    <lineage>
        <taxon>Bacteria</taxon>
        <taxon>Bacillati</taxon>
        <taxon>Actinomycetota</taxon>
        <taxon>Actinomycetes</taxon>
        <taxon>Propionibacteriales</taxon>
        <taxon>Nocardioidaceae</taxon>
        <taxon>Aeromicrobium</taxon>
    </lineage>
</organism>
<keyword evidence="1" id="KW-0472">Membrane</keyword>
<reference evidence="2 3" key="1">
    <citation type="journal article" date="2019" name="Int. J. Syst. Evol. Microbiol.">
        <title>The Global Catalogue of Microorganisms (GCM) 10K type strain sequencing project: providing services to taxonomists for standard genome sequencing and annotation.</title>
        <authorList>
            <consortium name="The Broad Institute Genomics Platform"/>
            <consortium name="The Broad Institute Genome Sequencing Center for Infectious Disease"/>
            <person name="Wu L."/>
            <person name="Ma J."/>
        </authorList>
    </citation>
    <scope>NUCLEOTIDE SEQUENCE [LARGE SCALE GENOMIC DNA]</scope>
    <source>
        <strain evidence="2 3">JCM 13518</strain>
    </source>
</reference>
<name>A0ABN2K3H4_9ACTN</name>
<proteinExistence type="predicted"/>
<gene>
    <name evidence="2" type="ORF">GCM10009710_29530</name>
</gene>
<protein>
    <submittedName>
        <fullName evidence="2">Uncharacterized protein</fullName>
    </submittedName>
</protein>
<dbReference type="RefSeq" id="WP_344202982.1">
    <property type="nucleotide sequence ID" value="NZ_BAAAME010000005.1"/>
</dbReference>
<evidence type="ECO:0000256" key="1">
    <source>
        <dbReference type="SAM" id="Phobius"/>
    </source>
</evidence>
<accession>A0ABN2K3H4</accession>
<keyword evidence="3" id="KW-1185">Reference proteome</keyword>
<keyword evidence="1" id="KW-0812">Transmembrane</keyword>
<feature type="transmembrane region" description="Helical" evidence="1">
    <location>
        <begin position="70"/>
        <end position="90"/>
    </location>
</feature>
<evidence type="ECO:0000313" key="2">
    <source>
        <dbReference type="EMBL" id="GAA1747568.1"/>
    </source>
</evidence>
<sequence>MKKSLVVINALAGAALLTLVTAAVILLVLMFSTDGDVETDRRAFFGSLMFQTVEQSDGSTAITAGVDDPIPLIALFVFLAVVLAFIQVAYRLLKIHRQRLLEERGLA</sequence>
<dbReference type="Proteomes" id="UP001501057">
    <property type="component" value="Unassembled WGS sequence"/>
</dbReference>
<dbReference type="EMBL" id="BAAAME010000005">
    <property type="protein sequence ID" value="GAA1747568.1"/>
    <property type="molecule type" value="Genomic_DNA"/>
</dbReference>
<evidence type="ECO:0000313" key="3">
    <source>
        <dbReference type="Proteomes" id="UP001501057"/>
    </source>
</evidence>
<keyword evidence="1" id="KW-1133">Transmembrane helix</keyword>
<comment type="caution">
    <text evidence="2">The sequence shown here is derived from an EMBL/GenBank/DDBJ whole genome shotgun (WGS) entry which is preliminary data.</text>
</comment>